<reference evidence="3" key="1">
    <citation type="submission" date="2017-02" db="UniProtKB">
        <authorList>
            <consortium name="WormBaseParasite"/>
        </authorList>
    </citation>
    <scope>IDENTIFICATION</scope>
</reference>
<accession>A0A0N4XWM0</accession>
<gene>
    <name evidence="1" type="ORF">NBR_LOCUS7305</name>
</gene>
<dbReference type="Proteomes" id="UP000271162">
    <property type="component" value="Unassembled WGS sequence"/>
</dbReference>
<sequence length="109" mass="12393">MTAQLAENNALLKKISCDTARPSQDEPNFSIMPKEKVAQIRKLRGDDMTKFALDLESELFAGNPEEQKMVLEKRIEGADKVQFIKHGAKEAYRFSPKKCEPFEQYAGDL</sequence>
<reference evidence="1 2" key="2">
    <citation type="submission" date="2018-11" db="EMBL/GenBank/DDBJ databases">
        <authorList>
            <consortium name="Pathogen Informatics"/>
        </authorList>
    </citation>
    <scope>NUCLEOTIDE SEQUENCE [LARGE SCALE GENOMIC DNA]</scope>
</reference>
<proteinExistence type="predicted"/>
<dbReference type="AlphaFoldDB" id="A0A0N4XWM0"/>
<keyword evidence="2" id="KW-1185">Reference proteome</keyword>
<evidence type="ECO:0000313" key="1">
    <source>
        <dbReference type="EMBL" id="VDL70894.1"/>
    </source>
</evidence>
<evidence type="ECO:0000313" key="3">
    <source>
        <dbReference type="WBParaSite" id="NBR_0000730401-mRNA-1"/>
    </source>
</evidence>
<name>A0A0N4XWM0_NIPBR</name>
<dbReference type="EMBL" id="UYSL01019877">
    <property type="protein sequence ID" value="VDL70894.1"/>
    <property type="molecule type" value="Genomic_DNA"/>
</dbReference>
<dbReference type="WBParaSite" id="NBR_0000730401-mRNA-1">
    <property type="protein sequence ID" value="NBR_0000730401-mRNA-1"/>
    <property type="gene ID" value="NBR_0000730401"/>
</dbReference>
<protein>
    <submittedName>
        <fullName evidence="3">Phosphagen kinase C-terminal domain-containing protein</fullName>
    </submittedName>
</protein>
<evidence type="ECO:0000313" key="2">
    <source>
        <dbReference type="Proteomes" id="UP000271162"/>
    </source>
</evidence>
<organism evidence="3">
    <name type="scientific">Nippostrongylus brasiliensis</name>
    <name type="common">Rat hookworm</name>
    <dbReference type="NCBI Taxonomy" id="27835"/>
    <lineage>
        <taxon>Eukaryota</taxon>
        <taxon>Metazoa</taxon>
        <taxon>Ecdysozoa</taxon>
        <taxon>Nematoda</taxon>
        <taxon>Chromadorea</taxon>
        <taxon>Rhabditida</taxon>
        <taxon>Rhabditina</taxon>
        <taxon>Rhabditomorpha</taxon>
        <taxon>Strongyloidea</taxon>
        <taxon>Heligmosomidae</taxon>
        <taxon>Nippostrongylus</taxon>
    </lineage>
</organism>